<dbReference type="EMBL" id="JAWJWF010000003">
    <property type="protein sequence ID" value="KAK6635757.1"/>
    <property type="molecule type" value="Genomic_DNA"/>
</dbReference>
<comment type="caution">
    <text evidence="2">The sequence shown here is derived from an EMBL/GenBank/DDBJ whole genome shotgun (WGS) entry which is preliminary data.</text>
</comment>
<evidence type="ECO:0000256" key="1">
    <source>
        <dbReference type="SAM" id="MobiDB-lite"/>
    </source>
</evidence>
<feature type="compositionally biased region" description="Acidic residues" evidence="1">
    <location>
        <begin position="36"/>
        <end position="46"/>
    </location>
</feature>
<dbReference type="Proteomes" id="UP001359485">
    <property type="component" value="Unassembled WGS sequence"/>
</dbReference>
<sequence>MKKLKDEKNYKWMSTLGDFEKVRERHETGKQRNEDETRDEGDESEENERAQKDILSEVVQEEALRPAHITPGSVTAEELPNAGPPAKTTLSDDLPLNHLTLMTPRRKTPIHWKQRKSFVFVKK</sequence>
<keyword evidence="3" id="KW-1185">Reference proteome</keyword>
<accession>A0ABR1B9M5</accession>
<organism evidence="2 3">
    <name type="scientific">Polyplax serrata</name>
    <name type="common">Common mouse louse</name>
    <dbReference type="NCBI Taxonomy" id="468196"/>
    <lineage>
        <taxon>Eukaryota</taxon>
        <taxon>Metazoa</taxon>
        <taxon>Ecdysozoa</taxon>
        <taxon>Arthropoda</taxon>
        <taxon>Hexapoda</taxon>
        <taxon>Insecta</taxon>
        <taxon>Pterygota</taxon>
        <taxon>Neoptera</taxon>
        <taxon>Paraneoptera</taxon>
        <taxon>Psocodea</taxon>
        <taxon>Troctomorpha</taxon>
        <taxon>Phthiraptera</taxon>
        <taxon>Anoplura</taxon>
        <taxon>Polyplacidae</taxon>
        <taxon>Polyplax</taxon>
    </lineage>
</organism>
<protein>
    <submittedName>
        <fullName evidence="2">Uncharacterized protein</fullName>
    </submittedName>
</protein>
<evidence type="ECO:0000313" key="2">
    <source>
        <dbReference type="EMBL" id="KAK6635757.1"/>
    </source>
</evidence>
<feature type="region of interest" description="Disordered" evidence="1">
    <location>
        <begin position="15"/>
        <end position="93"/>
    </location>
</feature>
<feature type="compositionally biased region" description="Basic and acidic residues" evidence="1">
    <location>
        <begin position="18"/>
        <end position="35"/>
    </location>
</feature>
<reference evidence="2 3" key="1">
    <citation type="submission" date="2023-09" db="EMBL/GenBank/DDBJ databases">
        <title>Genomes of two closely related lineages of the louse Polyplax serrata with different host specificities.</title>
        <authorList>
            <person name="Martinu J."/>
            <person name="Tarabai H."/>
            <person name="Stefka J."/>
            <person name="Hypsa V."/>
        </authorList>
    </citation>
    <scope>NUCLEOTIDE SEQUENCE [LARGE SCALE GENOMIC DNA]</scope>
    <source>
        <strain evidence="2">98ZLc_SE</strain>
    </source>
</reference>
<evidence type="ECO:0000313" key="3">
    <source>
        <dbReference type="Proteomes" id="UP001359485"/>
    </source>
</evidence>
<proteinExistence type="predicted"/>
<gene>
    <name evidence="2" type="ORF">RUM44_001011</name>
</gene>
<name>A0ABR1B9M5_POLSC</name>